<dbReference type="Gene3D" id="3.30.420.10">
    <property type="entry name" value="Ribonuclease H-like superfamily/Ribonuclease H"/>
    <property type="match status" value="1"/>
</dbReference>
<name>A0A836FMU1_9HYME</name>
<organism evidence="1 2">
    <name type="scientific">Pseudoatta argentina</name>
    <dbReference type="NCBI Taxonomy" id="621737"/>
    <lineage>
        <taxon>Eukaryota</taxon>
        <taxon>Metazoa</taxon>
        <taxon>Ecdysozoa</taxon>
        <taxon>Arthropoda</taxon>
        <taxon>Hexapoda</taxon>
        <taxon>Insecta</taxon>
        <taxon>Pterygota</taxon>
        <taxon>Neoptera</taxon>
        <taxon>Endopterygota</taxon>
        <taxon>Hymenoptera</taxon>
        <taxon>Apocrita</taxon>
        <taxon>Aculeata</taxon>
        <taxon>Formicoidea</taxon>
        <taxon>Formicidae</taxon>
        <taxon>Myrmicinae</taxon>
        <taxon>Pseudoatta</taxon>
    </lineage>
</organism>
<dbReference type="GO" id="GO:0000793">
    <property type="term" value="C:condensed chromosome"/>
    <property type="evidence" value="ECO:0007669"/>
    <property type="project" value="TreeGrafter"/>
</dbReference>
<dbReference type="GO" id="GO:0044774">
    <property type="term" value="P:mitotic DNA integrity checkpoint signaling"/>
    <property type="evidence" value="ECO:0007669"/>
    <property type="project" value="TreeGrafter"/>
</dbReference>
<evidence type="ECO:0000313" key="2">
    <source>
        <dbReference type="Proteomes" id="UP000668214"/>
    </source>
</evidence>
<dbReference type="GO" id="GO:0046975">
    <property type="term" value="F:histone H3K36 methyltransferase activity"/>
    <property type="evidence" value="ECO:0007669"/>
    <property type="project" value="TreeGrafter"/>
</dbReference>
<dbReference type="PANTHER" id="PTHR46060:SF2">
    <property type="entry name" value="HISTONE-LYSINE N-METHYLTRANSFERASE SETMAR"/>
    <property type="match status" value="1"/>
</dbReference>
<dbReference type="EMBL" id="JAANIA010000998">
    <property type="protein sequence ID" value="KAG5322113.1"/>
    <property type="molecule type" value="Genomic_DNA"/>
</dbReference>
<dbReference type="AlphaFoldDB" id="A0A836FMU1"/>
<proteinExistence type="predicted"/>
<feature type="non-terminal residue" evidence="1">
    <location>
        <position position="1"/>
    </location>
</feature>
<protein>
    <submittedName>
        <fullName evidence="1">MOS1T transposase</fullName>
    </submittedName>
</protein>
<dbReference type="GO" id="GO:0035861">
    <property type="term" value="C:site of double-strand break"/>
    <property type="evidence" value="ECO:0007669"/>
    <property type="project" value="TreeGrafter"/>
</dbReference>
<reference evidence="1" key="1">
    <citation type="submission" date="2020-02" db="EMBL/GenBank/DDBJ databases">
        <title>Relaxed selection underlies rapid genomic changes in the transitions from sociality to social parasitism in ants.</title>
        <authorList>
            <person name="Bi X."/>
        </authorList>
    </citation>
    <scope>NUCLEOTIDE SEQUENCE</scope>
    <source>
        <strain evidence="1">BGI-DK2014c</strain>
        <tissue evidence="1">Whole body</tissue>
    </source>
</reference>
<dbReference type="InterPro" id="IPR052709">
    <property type="entry name" value="Transposase-MT_Hybrid"/>
</dbReference>
<keyword evidence="2" id="KW-1185">Reference proteome</keyword>
<dbReference type="GO" id="GO:0044547">
    <property type="term" value="F:DNA topoisomerase binding"/>
    <property type="evidence" value="ECO:0007669"/>
    <property type="project" value="TreeGrafter"/>
</dbReference>
<comment type="caution">
    <text evidence="1">The sequence shown here is derived from an EMBL/GenBank/DDBJ whole genome shotgun (WGS) entry which is preliminary data.</text>
</comment>
<dbReference type="GO" id="GO:0006303">
    <property type="term" value="P:double-strand break repair via nonhomologous end joining"/>
    <property type="evidence" value="ECO:0007669"/>
    <property type="project" value="TreeGrafter"/>
</dbReference>
<dbReference type="GO" id="GO:0000729">
    <property type="term" value="P:DNA double-strand break processing"/>
    <property type="evidence" value="ECO:0007669"/>
    <property type="project" value="TreeGrafter"/>
</dbReference>
<dbReference type="InterPro" id="IPR036397">
    <property type="entry name" value="RNaseH_sf"/>
</dbReference>
<evidence type="ECO:0000313" key="1">
    <source>
        <dbReference type="EMBL" id="KAG5322113.1"/>
    </source>
</evidence>
<dbReference type="GO" id="GO:0042800">
    <property type="term" value="F:histone H3K4 methyltransferase activity"/>
    <property type="evidence" value="ECO:0007669"/>
    <property type="project" value="TreeGrafter"/>
</dbReference>
<dbReference type="GO" id="GO:0031297">
    <property type="term" value="P:replication fork processing"/>
    <property type="evidence" value="ECO:0007669"/>
    <property type="project" value="TreeGrafter"/>
</dbReference>
<dbReference type="GO" id="GO:0003697">
    <property type="term" value="F:single-stranded DNA binding"/>
    <property type="evidence" value="ECO:0007669"/>
    <property type="project" value="TreeGrafter"/>
</dbReference>
<dbReference type="GO" id="GO:0015074">
    <property type="term" value="P:DNA integration"/>
    <property type="evidence" value="ECO:0007669"/>
    <property type="project" value="TreeGrafter"/>
</dbReference>
<dbReference type="GO" id="GO:0005634">
    <property type="term" value="C:nucleus"/>
    <property type="evidence" value="ECO:0007669"/>
    <property type="project" value="TreeGrafter"/>
</dbReference>
<dbReference type="PANTHER" id="PTHR46060">
    <property type="entry name" value="MARINER MOS1 TRANSPOSASE-LIKE PROTEIN"/>
    <property type="match status" value="1"/>
</dbReference>
<sequence length="515" mass="59260">MNQIHILLSRWKTKKYIDQEIHRPKNTSTVYKKLNVTDGAVPRSYGLPKIHKEGNLLRMIVSCINSLLHPLASYLKDIISPLLLVLANLVIHDLEKNVLSNMRINISVYYRYVDDILLMIPNNQIYDILDSFKSYHNRLSLINLHISHRLKSLGMIQKQGNWVPYELKPRNVERRFSICEMLLVRHKRKDFLHRIVTGDEKWIHYNNPKKRKSWGSLGHASTSTAKPNITLYRTQLMRLSRALKKKRAHYYSRHDKIILLHDNARPHVAAPVKTYIELNWEVEGHVNLFMITKEKKRMKENQESRLVKGVFPYVYVDCEKETELPSRESLYSSLTGDTVSESDYAHAVNISQQFSIRTFGEYSDLYLKTDVLLLADIFENFRNIFFENFRSCITNYEFDPVYYYTLPSFIWDTMLKPSKLSSYLMYYDVNNLYERSCGVSTSLVLVDLVSRWPFAPVELDGVGLGSSAAVGPYDASFAAAALGVAVAVELLPLFPSGGCSSACLVVGTLTNLITP</sequence>
<gene>
    <name evidence="1" type="ORF">G6Z78_0001324</name>
</gene>
<accession>A0A836FMU1</accession>
<dbReference type="GO" id="GO:0003690">
    <property type="term" value="F:double-stranded DNA binding"/>
    <property type="evidence" value="ECO:0007669"/>
    <property type="project" value="TreeGrafter"/>
</dbReference>
<dbReference type="Proteomes" id="UP000668214">
    <property type="component" value="Unassembled WGS sequence"/>
</dbReference>
<dbReference type="GO" id="GO:0000014">
    <property type="term" value="F:single-stranded DNA endodeoxyribonuclease activity"/>
    <property type="evidence" value="ECO:0007669"/>
    <property type="project" value="TreeGrafter"/>
</dbReference>
<feature type="non-terminal residue" evidence="1">
    <location>
        <position position="515"/>
    </location>
</feature>